<dbReference type="KEGG" id="cama:F384_11940"/>
<dbReference type="OrthoDB" id="6590756at2"/>
<accession>A0A0F6RFM2</accession>
<dbReference type="PANTHER" id="PTHR30514">
    <property type="entry name" value="GLUCOKINASE"/>
    <property type="match status" value="1"/>
</dbReference>
<dbReference type="InterPro" id="IPR000281">
    <property type="entry name" value="HTH_RpiR"/>
</dbReference>
<dbReference type="GO" id="GO:0003677">
    <property type="term" value="F:DNA binding"/>
    <property type="evidence" value="ECO:0007669"/>
    <property type="project" value="InterPro"/>
</dbReference>
<gene>
    <name evidence="2" type="ORF">F384_11940</name>
</gene>
<dbReference type="SUPFAM" id="SSF46689">
    <property type="entry name" value="Homeodomain-like"/>
    <property type="match status" value="1"/>
</dbReference>
<evidence type="ECO:0000259" key="1">
    <source>
        <dbReference type="PROSITE" id="PS51071"/>
    </source>
</evidence>
<dbReference type="InterPro" id="IPR036388">
    <property type="entry name" value="WH-like_DNA-bd_sf"/>
</dbReference>
<name>A0A0F6RFM2_CITAM</name>
<dbReference type="InterPro" id="IPR047640">
    <property type="entry name" value="RpiR-like"/>
</dbReference>
<dbReference type="GO" id="GO:0003700">
    <property type="term" value="F:DNA-binding transcription factor activity"/>
    <property type="evidence" value="ECO:0007669"/>
    <property type="project" value="InterPro"/>
</dbReference>
<dbReference type="Pfam" id="PF01418">
    <property type="entry name" value="HTH_6"/>
    <property type="match status" value="1"/>
</dbReference>
<dbReference type="InterPro" id="IPR009057">
    <property type="entry name" value="Homeodomain-like_sf"/>
</dbReference>
<feature type="domain" description="HTH rpiR-type" evidence="1">
    <location>
        <begin position="1"/>
        <end position="77"/>
    </location>
</feature>
<dbReference type="PATRIC" id="fig|1261127.3.peg.2497"/>
<dbReference type="HOGENOM" id="CLU_1105803_0_0_6"/>
<dbReference type="PANTHER" id="PTHR30514:SF1">
    <property type="entry name" value="HTH-TYPE TRANSCRIPTIONAL REGULATOR HEXR-RELATED"/>
    <property type="match status" value="1"/>
</dbReference>
<organism evidence="2 3">
    <name type="scientific">Citrobacter amalonaticus Y19</name>
    <dbReference type="NCBI Taxonomy" id="1261127"/>
    <lineage>
        <taxon>Bacteria</taxon>
        <taxon>Pseudomonadati</taxon>
        <taxon>Pseudomonadota</taxon>
        <taxon>Gammaproteobacteria</taxon>
        <taxon>Enterobacterales</taxon>
        <taxon>Enterobacteriaceae</taxon>
        <taxon>Citrobacter</taxon>
    </lineage>
</organism>
<proteinExistence type="predicted"/>
<dbReference type="Gene3D" id="1.10.10.10">
    <property type="entry name" value="Winged helix-like DNA-binding domain superfamily/Winged helix DNA-binding domain"/>
    <property type="match status" value="1"/>
</dbReference>
<evidence type="ECO:0000313" key="3">
    <source>
        <dbReference type="Proteomes" id="UP000034085"/>
    </source>
</evidence>
<dbReference type="PROSITE" id="PS51071">
    <property type="entry name" value="HTH_RPIR"/>
    <property type="match status" value="1"/>
</dbReference>
<dbReference type="GO" id="GO:0097367">
    <property type="term" value="F:carbohydrate derivative binding"/>
    <property type="evidence" value="ECO:0007669"/>
    <property type="project" value="InterPro"/>
</dbReference>
<sequence length="251" mass="27814">MNIIEQLQLLVKTGSHAEQTISRYILATLSGAEKLTSTAISKKTQTSQPSIVRFAQSLGYTGFTSFKYDLIKCLRSEPETLLPAQATKNNVILSEFINNNNPAALNTFFEIINSSRNLYFCHPRELSSLLSNIIQDYSDIGKVCIPVEYQNAHSLLTNALTDCDSVILLPGLKDEPDNQLITLIREHEAASLAVACHQSGASLADVTLYTPQSSASPLSFAALKMSLHTLFFHALQYCYLNMNNEKTPHKR</sequence>
<dbReference type="RefSeq" id="WP_046482684.1">
    <property type="nucleotide sequence ID" value="NZ_CP011132.1"/>
</dbReference>
<protein>
    <submittedName>
        <fullName evidence="2">RpiR family transcriptional regulator</fullName>
    </submittedName>
</protein>
<dbReference type="EMBL" id="CP011132">
    <property type="protein sequence ID" value="AKE59248.1"/>
    <property type="molecule type" value="Genomic_DNA"/>
</dbReference>
<evidence type="ECO:0000313" key="2">
    <source>
        <dbReference type="EMBL" id="AKE59248.1"/>
    </source>
</evidence>
<dbReference type="Proteomes" id="UP000034085">
    <property type="component" value="Chromosome"/>
</dbReference>
<reference evidence="2 3" key="1">
    <citation type="journal article" date="2013" name="Appl. Microbiol. Biotechnol.">
        <title>Glycerol assimilation and production of 1,3-propanediol by Citrobacter amalonaticus Y19.</title>
        <authorList>
            <person name="Ainala S.K."/>
            <person name="Ashok S."/>
            <person name="Ko Y."/>
            <person name="Park S."/>
        </authorList>
    </citation>
    <scope>NUCLEOTIDE SEQUENCE [LARGE SCALE GENOMIC DNA]</scope>
    <source>
        <strain evidence="2 3">Y19</strain>
    </source>
</reference>
<dbReference type="AlphaFoldDB" id="A0A0F6RFM2"/>